<proteinExistence type="predicted"/>
<name>A0A1F4ZT09_9BACT</name>
<reference evidence="1 2" key="1">
    <citation type="journal article" date="2016" name="Nat. Commun.">
        <title>Thousands of microbial genomes shed light on interconnected biogeochemical processes in an aquifer system.</title>
        <authorList>
            <person name="Anantharaman K."/>
            <person name="Brown C.T."/>
            <person name="Hug L.A."/>
            <person name="Sharon I."/>
            <person name="Castelle C.J."/>
            <person name="Probst A.J."/>
            <person name="Thomas B.C."/>
            <person name="Singh A."/>
            <person name="Wilkins M.J."/>
            <person name="Karaoz U."/>
            <person name="Brodie E.L."/>
            <person name="Williams K.H."/>
            <person name="Hubbard S.S."/>
            <person name="Banfield J.F."/>
        </authorList>
    </citation>
    <scope>NUCLEOTIDE SEQUENCE [LARGE SCALE GENOMIC DNA]</scope>
</reference>
<dbReference type="Proteomes" id="UP000178188">
    <property type="component" value="Unassembled WGS sequence"/>
</dbReference>
<evidence type="ECO:0000313" key="2">
    <source>
        <dbReference type="Proteomes" id="UP000178188"/>
    </source>
</evidence>
<evidence type="ECO:0000313" key="1">
    <source>
        <dbReference type="EMBL" id="OGD09522.1"/>
    </source>
</evidence>
<organism evidence="1 2">
    <name type="scientific">Candidatus Amesbacteria bacterium RIFOXYB1_FULL_47_9</name>
    <dbReference type="NCBI Taxonomy" id="1797266"/>
    <lineage>
        <taxon>Bacteria</taxon>
        <taxon>Candidatus Amesiibacteriota</taxon>
    </lineage>
</organism>
<protein>
    <submittedName>
        <fullName evidence="1">Uncharacterized protein</fullName>
    </submittedName>
</protein>
<sequence length="66" mass="7411">MGGSIAKIPRCWYNCDYEIKHLHDDGHGSVQVGGGVRVLLTHRRKAVFLLAGFKVKLKHETNNPIQ</sequence>
<dbReference type="EMBL" id="MEXU01000052">
    <property type="protein sequence ID" value="OGD09522.1"/>
    <property type="molecule type" value="Genomic_DNA"/>
</dbReference>
<comment type="caution">
    <text evidence="1">The sequence shown here is derived from an EMBL/GenBank/DDBJ whole genome shotgun (WGS) entry which is preliminary data.</text>
</comment>
<gene>
    <name evidence="1" type="ORF">A2395_03310</name>
</gene>
<accession>A0A1F4ZT09</accession>
<dbReference type="AlphaFoldDB" id="A0A1F4ZT09"/>